<sequence length="922" mass="103381">MSSSSSSKLKSDVDQLDDLVKDLLNEVNRPISNNNIHRYSYQRHLNDDLSNSKLSSSPSNIPQHSKATREERIRIKRGTGTTDIPTTKSQPSSSSAIDEHLIDSLLESVQNTLKKRAQKNQSNVTTEIPIHNRRTYSSSAAHTDSIHRMDPNRGRFPIKLYRADSSTSTLSSRRPYSRQDTRDGYASVSTTAIPTYFRATSEPPPEGPIELRRMDLIRSPSRTYVDSYIPNEYYYHRSTLPTRSIRMCGPDYSGYDTDTGLMTSHVYPPRYYRVPAPAPPPPPPTYPYYRYHENYRSMHHPDGYDTDSGLVSSGRLHMTRPFPPRMAVIPEAVIVNNRMASSTNIRGGSGLNQINRSENITGYETDSGMNTRQSYRGYRQIPVDIQHGNNEWLRNQSRTRSSSQQQQQKFIDNNQYYRQTQEQTRGTSVPVFSHHSEQQQQQQQQQQKITTSTPSPSLSPVKTTKKGISILPTLFPGSVGLSNPLSDNKPQQEQQEQQEQEQEQEQEQQQTSVVEVKRKISNGHITKRAPRPHGTIIESTILPSSIDPGVADTNIISTTAETISSANVDNQTTKIPSTMPTFPVINQSYSTNTQIGPGNSSLRNQDESSRRSSVSSIGDSDVNRNGAYQAHNVSQFWYKEKMSREDAINLLKAKPPGTFLIRDSQGFPGSYGLAVKVETLPPGIHSKPGADPLSELVRHYLIERTPAGHVRLKGCSNEPDFVNLSALVYQHTITALALPIKLILPTVDIAEDFHSMTNQQVEGKKMSVKDLLEKGAACSVVYLNNVDVESLSGQMAVAKALNTTFENAERLQATVVNFKVSNTGITLTDVKKKLFSRRHFPKEYVTYCGLDYETDRLWTYQYSDLEMLPCAKCFGFVSKKINGTKTSQSENECHIFVEIDPSQPATAIVNFVSKIMIGSIPV</sequence>
<keyword evidence="2 3" id="KW-0727">SH2 domain</keyword>
<proteinExistence type="inferred from homology"/>
<dbReference type="PRINTS" id="PR00401">
    <property type="entry name" value="SH2DOMAIN"/>
</dbReference>
<feature type="compositionally biased region" description="Polar residues" evidence="4">
    <location>
        <begin position="588"/>
        <end position="603"/>
    </location>
</feature>
<dbReference type="Proteomes" id="UP000663864">
    <property type="component" value="Unassembled WGS sequence"/>
</dbReference>
<dbReference type="SMART" id="SM00462">
    <property type="entry name" value="PTB"/>
    <property type="match status" value="1"/>
</dbReference>
<feature type="compositionally biased region" description="Low complexity" evidence="4">
    <location>
        <begin position="48"/>
        <end position="60"/>
    </location>
</feature>
<feature type="compositionally biased region" description="Polar residues" evidence="4">
    <location>
        <begin position="480"/>
        <end position="489"/>
    </location>
</feature>
<feature type="region of interest" description="Disordered" evidence="4">
    <location>
        <begin position="588"/>
        <end position="625"/>
    </location>
</feature>
<name>A0A818YWH3_9BILA</name>
<reference evidence="7" key="1">
    <citation type="submission" date="2021-02" db="EMBL/GenBank/DDBJ databases">
        <authorList>
            <person name="Nowell W R."/>
        </authorList>
    </citation>
    <scope>NUCLEOTIDE SEQUENCE</scope>
</reference>
<dbReference type="EMBL" id="CAJOBD010001072">
    <property type="protein sequence ID" value="CAF3756610.1"/>
    <property type="molecule type" value="Genomic_DNA"/>
</dbReference>
<feature type="compositionally biased region" description="Low complexity" evidence="4">
    <location>
        <begin position="438"/>
        <end position="462"/>
    </location>
</feature>
<evidence type="ECO:0000256" key="3">
    <source>
        <dbReference type="PROSITE-ProRule" id="PRU00191"/>
    </source>
</evidence>
<dbReference type="SUPFAM" id="SSF50729">
    <property type="entry name" value="PH domain-like"/>
    <property type="match status" value="1"/>
</dbReference>
<dbReference type="InterPro" id="IPR051484">
    <property type="entry name" value="Tensin_PTEN_phosphatase"/>
</dbReference>
<feature type="compositionally biased region" description="Polar residues" evidence="4">
    <location>
        <begin position="79"/>
        <end position="96"/>
    </location>
</feature>
<comment type="similarity">
    <text evidence="1">Belongs to the PTEN phosphatase protein family.</text>
</comment>
<feature type="region of interest" description="Disordered" evidence="4">
    <location>
        <begin position="166"/>
        <end position="185"/>
    </location>
</feature>
<dbReference type="Pfam" id="PF00017">
    <property type="entry name" value="SH2"/>
    <property type="match status" value="1"/>
</dbReference>
<feature type="compositionally biased region" description="Acidic residues" evidence="4">
    <location>
        <begin position="496"/>
        <end position="506"/>
    </location>
</feature>
<dbReference type="InterPro" id="IPR013625">
    <property type="entry name" value="PTB"/>
</dbReference>
<dbReference type="InterPro" id="IPR036860">
    <property type="entry name" value="SH2_dom_sf"/>
</dbReference>
<dbReference type="CDD" id="cd01213">
    <property type="entry name" value="PTB_tensin"/>
    <property type="match status" value="1"/>
</dbReference>
<dbReference type="GO" id="GO:0005925">
    <property type="term" value="C:focal adhesion"/>
    <property type="evidence" value="ECO:0007669"/>
    <property type="project" value="TreeGrafter"/>
</dbReference>
<comment type="caution">
    <text evidence="7">The sequence shown here is derived from an EMBL/GenBank/DDBJ whole genome shotgun (WGS) entry which is preliminary data.</text>
</comment>
<evidence type="ECO:0000256" key="1">
    <source>
        <dbReference type="ARBA" id="ARBA00007881"/>
    </source>
</evidence>
<organism evidence="7 8">
    <name type="scientific">Rotaria sordida</name>
    <dbReference type="NCBI Taxonomy" id="392033"/>
    <lineage>
        <taxon>Eukaryota</taxon>
        <taxon>Metazoa</taxon>
        <taxon>Spiralia</taxon>
        <taxon>Gnathifera</taxon>
        <taxon>Rotifera</taxon>
        <taxon>Eurotatoria</taxon>
        <taxon>Bdelloidea</taxon>
        <taxon>Philodinida</taxon>
        <taxon>Philodinidae</taxon>
        <taxon>Rotaria</taxon>
    </lineage>
</organism>
<accession>A0A818YWH3</accession>
<evidence type="ECO:0000259" key="5">
    <source>
        <dbReference type="PROSITE" id="PS50001"/>
    </source>
</evidence>
<evidence type="ECO:0000313" key="7">
    <source>
        <dbReference type="EMBL" id="CAF3756610.1"/>
    </source>
</evidence>
<dbReference type="SUPFAM" id="SSF55550">
    <property type="entry name" value="SH2 domain"/>
    <property type="match status" value="1"/>
</dbReference>
<dbReference type="InterPro" id="IPR000980">
    <property type="entry name" value="SH2"/>
</dbReference>
<dbReference type="Gene3D" id="2.30.29.30">
    <property type="entry name" value="Pleckstrin-homology domain (PH domain)/Phosphotyrosine-binding domain (PTB)"/>
    <property type="match status" value="1"/>
</dbReference>
<dbReference type="Pfam" id="PF08416">
    <property type="entry name" value="PTB"/>
    <property type="match status" value="1"/>
</dbReference>
<dbReference type="PANTHER" id="PTHR45734">
    <property type="entry name" value="TENSIN"/>
    <property type="match status" value="1"/>
</dbReference>
<dbReference type="AlphaFoldDB" id="A0A818YWH3"/>
<feature type="region of interest" description="Disordered" evidence="4">
    <location>
        <begin position="419"/>
        <end position="513"/>
    </location>
</feature>
<gene>
    <name evidence="7" type="ORF">JBS370_LOCUS12875</name>
    <name evidence="6" type="ORF">ZHD862_LOCUS9229</name>
</gene>
<feature type="region of interest" description="Disordered" evidence="4">
    <location>
        <begin position="344"/>
        <end position="371"/>
    </location>
</feature>
<evidence type="ECO:0000313" key="6">
    <source>
        <dbReference type="EMBL" id="CAF0936514.1"/>
    </source>
</evidence>
<dbReference type="Proteomes" id="UP000663836">
    <property type="component" value="Unassembled WGS sequence"/>
</dbReference>
<dbReference type="PROSITE" id="PS50001">
    <property type="entry name" value="SH2"/>
    <property type="match status" value="1"/>
</dbReference>
<dbReference type="PANTHER" id="PTHR45734:SF10">
    <property type="entry name" value="BLISTERY, ISOFORM A"/>
    <property type="match status" value="1"/>
</dbReference>
<dbReference type="InterPro" id="IPR033929">
    <property type="entry name" value="Tensin_PTB"/>
</dbReference>
<dbReference type="EMBL" id="CAJNOT010000310">
    <property type="protein sequence ID" value="CAF0936514.1"/>
    <property type="molecule type" value="Genomic_DNA"/>
</dbReference>
<feature type="compositionally biased region" description="Low complexity" evidence="4">
    <location>
        <begin position="611"/>
        <end position="620"/>
    </location>
</feature>
<dbReference type="SMART" id="SM00252">
    <property type="entry name" value="SH2"/>
    <property type="match status" value="1"/>
</dbReference>
<dbReference type="InterPro" id="IPR006020">
    <property type="entry name" value="PTB/PI_dom"/>
</dbReference>
<evidence type="ECO:0000256" key="4">
    <source>
        <dbReference type="SAM" id="MobiDB-lite"/>
    </source>
</evidence>
<dbReference type="InterPro" id="IPR011993">
    <property type="entry name" value="PH-like_dom_sf"/>
</dbReference>
<dbReference type="Gene3D" id="3.30.505.10">
    <property type="entry name" value="SH2 domain"/>
    <property type="match status" value="1"/>
</dbReference>
<feature type="domain" description="SH2" evidence="5">
    <location>
        <begin position="637"/>
        <end position="746"/>
    </location>
</feature>
<protein>
    <recommendedName>
        <fullName evidence="5">SH2 domain-containing protein</fullName>
    </recommendedName>
</protein>
<evidence type="ECO:0000313" key="8">
    <source>
        <dbReference type="Proteomes" id="UP000663836"/>
    </source>
</evidence>
<evidence type="ECO:0000256" key="2">
    <source>
        <dbReference type="ARBA" id="ARBA00022999"/>
    </source>
</evidence>
<feature type="region of interest" description="Disordered" evidence="4">
    <location>
        <begin position="48"/>
        <end position="96"/>
    </location>
</feature>